<proteinExistence type="inferred from homology"/>
<comment type="similarity">
    <text evidence="8">Belongs to the KAE1 / TsaD family.</text>
</comment>
<dbReference type="HAMAP" id="MF_01445">
    <property type="entry name" value="TsaD"/>
    <property type="match status" value="1"/>
</dbReference>
<evidence type="ECO:0000256" key="6">
    <source>
        <dbReference type="ARBA" id="ARBA00023315"/>
    </source>
</evidence>
<dbReference type="GO" id="GO:0005737">
    <property type="term" value="C:cytoplasm"/>
    <property type="evidence" value="ECO:0007669"/>
    <property type="project" value="UniProtKB-SubCell"/>
</dbReference>
<feature type="domain" description="Gcp-like" evidence="9">
    <location>
        <begin position="43"/>
        <end position="90"/>
    </location>
</feature>
<dbReference type="CDD" id="cd24133">
    <property type="entry name" value="ASKHA_NBD_TsaD_bac"/>
    <property type="match status" value="1"/>
</dbReference>
<evidence type="ECO:0000256" key="4">
    <source>
        <dbReference type="ARBA" id="ARBA00022723"/>
    </source>
</evidence>
<keyword evidence="1 8" id="KW-0963">Cytoplasm</keyword>
<feature type="domain" description="Gcp-like" evidence="9">
    <location>
        <begin position="125"/>
        <end position="365"/>
    </location>
</feature>
<dbReference type="PANTHER" id="PTHR11735">
    <property type="entry name" value="TRNA N6-ADENOSINE THREONYLCARBAMOYLTRANSFERASE"/>
    <property type="match status" value="1"/>
</dbReference>
<dbReference type="InterPro" id="IPR043129">
    <property type="entry name" value="ATPase_NBD"/>
</dbReference>
<feature type="binding site" evidence="8">
    <location>
        <position position="168"/>
    </location>
    <ligand>
        <name>Fe cation</name>
        <dbReference type="ChEBI" id="CHEBI:24875"/>
    </ligand>
</feature>
<evidence type="ECO:0000313" key="11">
    <source>
        <dbReference type="Proteomes" id="UP000176770"/>
    </source>
</evidence>
<dbReference type="STRING" id="1802165.A3F94_01720"/>
<feature type="binding site" evidence="8">
    <location>
        <position position="235"/>
    </location>
    <ligand>
        <name>substrate</name>
    </ligand>
</feature>
<dbReference type="PANTHER" id="PTHR11735:SF6">
    <property type="entry name" value="TRNA N6-ADENOSINE THREONYLCARBAMOYLTRANSFERASE, MITOCHONDRIAL"/>
    <property type="match status" value="1"/>
</dbReference>
<name>A0A1G2HJ00_9BACT</name>
<comment type="caution">
    <text evidence="10">The sequence shown here is derived from an EMBL/GenBank/DDBJ whole genome shotgun (WGS) entry which is preliminary data.</text>
</comment>
<accession>A0A1G2HJ00</accession>
<evidence type="ECO:0000256" key="1">
    <source>
        <dbReference type="ARBA" id="ARBA00022490"/>
    </source>
</evidence>
<keyword evidence="6 8" id="KW-0012">Acyltransferase</keyword>
<feature type="binding site" evidence="8">
    <location>
        <position position="222"/>
    </location>
    <ligand>
        <name>substrate</name>
    </ligand>
</feature>
<reference evidence="10 11" key="1">
    <citation type="journal article" date="2016" name="Nat. Commun.">
        <title>Thousands of microbial genomes shed light on interconnected biogeochemical processes in an aquifer system.</title>
        <authorList>
            <person name="Anantharaman K."/>
            <person name="Brown C.T."/>
            <person name="Hug L.A."/>
            <person name="Sharon I."/>
            <person name="Castelle C.J."/>
            <person name="Probst A.J."/>
            <person name="Thomas B.C."/>
            <person name="Singh A."/>
            <person name="Wilkins M.J."/>
            <person name="Karaoz U."/>
            <person name="Brodie E.L."/>
            <person name="Williams K.H."/>
            <person name="Hubbard S.S."/>
            <person name="Banfield J.F."/>
        </authorList>
    </citation>
    <scope>NUCLEOTIDE SEQUENCE [LARGE SCALE GENOMIC DNA]</scope>
</reference>
<dbReference type="NCBIfam" id="TIGR00329">
    <property type="entry name" value="gcp_kae1"/>
    <property type="match status" value="1"/>
</dbReference>
<dbReference type="GO" id="GO:0061711">
    <property type="term" value="F:tRNA N(6)-L-threonylcarbamoyladenine synthase activity"/>
    <property type="evidence" value="ECO:0007669"/>
    <property type="project" value="UniProtKB-EC"/>
</dbReference>
<keyword evidence="2 8" id="KW-0808">Transferase</keyword>
<dbReference type="FunFam" id="3.30.420.40:FF:000040">
    <property type="entry name" value="tRNA N6-adenosine threonylcarbamoyltransferase"/>
    <property type="match status" value="1"/>
</dbReference>
<dbReference type="Gene3D" id="3.30.420.40">
    <property type="match status" value="2"/>
</dbReference>
<dbReference type="AlphaFoldDB" id="A0A1G2HJ00"/>
<feature type="binding site" evidence="8">
    <location>
        <position position="164"/>
    </location>
    <ligand>
        <name>Fe cation</name>
        <dbReference type="ChEBI" id="CHEBI:24875"/>
    </ligand>
</feature>
<keyword evidence="5 8" id="KW-0408">Iron</keyword>
<protein>
    <recommendedName>
        <fullName evidence="8">tRNA N6-adenosine threonylcarbamoyltransferase</fullName>
        <ecNumber evidence="8">2.3.1.234</ecNumber>
    </recommendedName>
    <alternativeName>
        <fullName evidence="8">N6-L-threonylcarbamoyladenine synthase</fullName>
        <shortName evidence="8">t(6)A synthase</shortName>
    </alternativeName>
    <alternativeName>
        <fullName evidence="8">t(6)A37 threonylcarbamoyladenosine biosynthesis protein TsaD</fullName>
    </alternativeName>
    <alternativeName>
        <fullName evidence="8">tRNA threonylcarbamoyladenosine biosynthesis protein TsaD</fullName>
    </alternativeName>
</protein>
<keyword evidence="3 8" id="KW-0819">tRNA processing</keyword>
<evidence type="ECO:0000256" key="3">
    <source>
        <dbReference type="ARBA" id="ARBA00022694"/>
    </source>
</evidence>
<feature type="binding site" evidence="8">
    <location>
        <position position="239"/>
    </location>
    <ligand>
        <name>substrate</name>
    </ligand>
</feature>
<evidence type="ECO:0000313" key="10">
    <source>
        <dbReference type="EMBL" id="OGZ62482.1"/>
    </source>
</evidence>
<evidence type="ECO:0000256" key="7">
    <source>
        <dbReference type="ARBA" id="ARBA00048117"/>
    </source>
</evidence>
<comment type="cofactor">
    <cofactor evidence="8">
        <name>Fe(2+)</name>
        <dbReference type="ChEBI" id="CHEBI:29033"/>
    </cofactor>
    <text evidence="8">Binds 1 Fe(2+) ion per subunit.</text>
</comment>
<comment type="subcellular location">
    <subcellularLocation>
        <location evidence="8">Cytoplasm</location>
    </subcellularLocation>
</comment>
<feature type="binding site" evidence="8">
    <location>
        <position position="359"/>
    </location>
    <ligand>
        <name>Fe cation</name>
        <dbReference type="ChEBI" id="CHEBI:24875"/>
    </ligand>
</feature>
<sequence>MDKKLTILGIETSCDETALALVEASGPFRQDKNETKKNSPIFKVLKNIIASQIKIHKKYGGVVPGLAKREHQKNLIPTLQKVLKLSSSKFQVSSFKLQAIDNILHRYPELLKNFKIKIATRDKPLIDLIAVTHGPGLEPALWVGVNFARALSVLWDIPIIGIDHMEGHVAVNLLNTDYSPIKFPAIALAVSGGHTQLILVKNWMEYELLGETLDDAAGEAFDKVARMLKLPFPGGPHIEKLGKKGDPRKFDLPRPMEKSGDYNFSFSGLKTAVRYTLEKLNKKEIQTQKADMAASFQQAIVDVLISKTIKAAKEYNTKTIMLAGGVAANQKLKKELQEEIKRELPDAQYLVPQIKLATDNGVMIAIAGYLRYQNGYVSDWKVLEANSNKLITEN</sequence>
<keyword evidence="4 8" id="KW-0479">Metal-binding</keyword>
<dbReference type="SUPFAM" id="SSF53067">
    <property type="entry name" value="Actin-like ATPase domain"/>
    <property type="match status" value="3"/>
</dbReference>
<dbReference type="InterPro" id="IPR017861">
    <property type="entry name" value="KAE1/TsaD"/>
</dbReference>
<dbReference type="Pfam" id="PF00814">
    <property type="entry name" value="TsaD"/>
    <property type="match status" value="2"/>
</dbReference>
<dbReference type="Proteomes" id="UP000176770">
    <property type="component" value="Unassembled WGS sequence"/>
</dbReference>
<evidence type="ECO:0000259" key="9">
    <source>
        <dbReference type="Pfam" id="PF00814"/>
    </source>
</evidence>
<feature type="binding site" evidence="8">
    <location>
        <begin position="189"/>
        <end position="193"/>
    </location>
    <ligand>
        <name>substrate</name>
    </ligand>
</feature>
<gene>
    <name evidence="8" type="primary">tsaD</name>
    <name evidence="10" type="ORF">A3F94_01720</name>
</gene>
<dbReference type="InterPro" id="IPR017860">
    <property type="entry name" value="Peptidase_M22_CS"/>
</dbReference>
<dbReference type="PROSITE" id="PS01016">
    <property type="entry name" value="GLYCOPROTEASE"/>
    <property type="match status" value="1"/>
</dbReference>
<evidence type="ECO:0000256" key="8">
    <source>
        <dbReference type="HAMAP-Rule" id="MF_01445"/>
    </source>
</evidence>
<dbReference type="PRINTS" id="PR00789">
    <property type="entry name" value="OSIALOPTASE"/>
</dbReference>
<dbReference type="GO" id="GO:0002949">
    <property type="term" value="P:tRNA threonylcarbamoyladenosine modification"/>
    <property type="evidence" value="ECO:0007669"/>
    <property type="project" value="UniProtKB-UniRule"/>
</dbReference>
<comment type="catalytic activity">
    <reaction evidence="7 8">
        <text>L-threonylcarbamoyladenylate + adenosine(37) in tRNA = N(6)-L-threonylcarbamoyladenosine(37) in tRNA + AMP + H(+)</text>
        <dbReference type="Rhea" id="RHEA:37059"/>
        <dbReference type="Rhea" id="RHEA-COMP:10162"/>
        <dbReference type="Rhea" id="RHEA-COMP:10163"/>
        <dbReference type="ChEBI" id="CHEBI:15378"/>
        <dbReference type="ChEBI" id="CHEBI:73682"/>
        <dbReference type="ChEBI" id="CHEBI:74411"/>
        <dbReference type="ChEBI" id="CHEBI:74418"/>
        <dbReference type="ChEBI" id="CHEBI:456215"/>
        <dbReference type="EC" id="2.3.1.234"/>
    </reaction>
</comment>
<evidence type="ECO:0000256" key="5">
    <source>
        <dbReference type="ARBA" id="ARBA00023004"/>
    </source>
</evidence>
<dbReference type="InterPro" id="IPR000905">
    <property type="entry name" value="Gcp-like_dom"/>
</dbReference>
<dbReference type="NCBIfam" id="TIGR03723">
    <property type="entry name" value="T6A_TsaD_YgjD"/>
    <property type="match status" value="1"/>
</dbReference>
<dbReference type="EC" id="2.3.1.234" evidence="8"/>
<dbReference type="InterPro" id="IPR022450">
    <property type="entry name" value="TsaD"/>
</dbReference>
<feature type="binding site" evidence="8">
    <location>
        <position position="329"/>
    </location>
    <ligand>
        <name>substrate</name>
    </ligand>
</feature>
<dbReference type="GO" id="GO:0005506">
    <property type="term" value="F:iron ion binding"/>
    <property type="evidence" value="ECO:0007669"/>
    <property type="project" value="UniProtKB-UniRule"/>
</dbReference>
<dbReference type="EMBL" id="MHOK01000001">
    <property type="protein sequence ID" value="OGZ62482.1"/>
    <property type="molecule type" value="Genomic_DNA"/>
</dbReference>
<evidence type="ECO:0000256" key="2">
    <source>
        <dbReference type="ARBA" id="ARBA00022679"/>
    </source>
</evidence>
<organism evidence="10 11">
    <name type="scientific">Candidatus Spechtbacteria bacterium RIFCSPLOWO2_12_FULL_38_22</name>
    <dbReference type="NCBI Taxonomy" id="1802165"/>
    <lineage>
        <taxon>Bacteria</taxon>
        <taxon>Candidatus Spechtiibacteriota</taxon>
    </lineage>
</organism>
<comment type="function">
    <text evidence="8">Required for the formation of a threonylcarbamoyl group on adenosine at position 37 (t(6)A37) in tRNAs that read codons beginning with adenine. Is involved in the transfer of the threonylcarbamoyl moiety of threonylcarbamoyl-AMP (TC-AMP) to the N6 group of A37, together with TsaE and TsaB. TsaD likely plays a direct catalytic role in this reaction.</text>
</comment>